<dbReference type="AlphaFoldDB" id="A0AAV2DYB6"/>
<accession>A0AAV2DYB6</accession>
<dbReference type="EMBL" id="OZ034816">
    <property type="protein sequence ID" value="CAL1378651.1"/>
    <property type="molecule type" value="Genomic_DNA"/>
</dbReference>
<feature type="domain" description="Transposase MuDR plant" evidence="1">
    <location>
        <begin position="86"/>
        <end position="133"/>
    </location>
</feature>
<dbReference type="Pfam" id="PF03108">
    <property type="entry name" value="DBD_Tnp_Mut"/>
    <property type="match status" value="1"/>
</dbReference>
<dbReference type="InterPro" id="IPR004332">
    <property type="entry name" value="Transposase_MuDR"/>
</dbReference>
<evidence type="ECO:0000259" key="1">
    <source>
        <dbReference type="Pfam" id="PF03108"/>
    </source>
</evidence>
<evidence type="ECO:0000313" key="2">
    <source>
        <dbReference type="EMBL" id="CAL1378651.1"/>
    </source>
</evidence>
<dbReference type="Proteomes" id="UP001497516">
    <property type="component" value="Chromosome 3"/>
</dbReference>
<sequence>MLILRAVMKIWRGKATMGGWGDGSHETYIDDAFDVHSEDDVYDSHYLGSIHSSDDEEEVLRVPSRPRYPEFNPEKDMSDPHFCLHQNFMDFDTYKDPVKNYSIKSKHPLKFKHSDSKSVQVVCQTGCPWNIWGAPTNDGKAIQTRSCSLKHGGLPQLSKELQKITIGLFQGGKHGESDILP</sequence>
<organism evidence="2 3">
    <name type="scientific">Linum trigynum</name>
    <dbReference type="NCBI Taxonomy" id="586398"/>
    <lineage>
        <taxon>Eukaryota</taxon>
        <taxon>Viridiplantae</taxon>
        <taxon>Streptophyta</taxon>
        <taxon>Embryophyta</taxon>
        <taxon>Tracheophyta</taxon>
        <taxon>Spermatophyta</taxon>
        <taxon>Magnoliopsida</taxon>
        <taxon>eudicotyledons</taxon>
        <taxon>Gunneridae</taxon>
        <taxon>Pentapetalae</taxon>
        <taxon>rosids</taxon>
        <taxon>fabids</taxon>
        <taxon>Malpighiales</taxon>
        <taxon>Linaceae</taxon>
        <taxon>Linum</taxon>
    </lineage>
</organism>
<name>A0AAV2DYB6_9ROSI</name>
<protein>
    <recommendedName>
        <fullName evidence="1">Transposase MuDR plant domain-containing protein</fullName>
    </recommendedName>
</protein>
<gene>
    <name evidence="2" type="ORF">LTRI10_LOCUS20219</name>
</gene>
<keyword evidence="3" id="KW-1185">Reference proteome</keyword>
<proteinExistence type="predicted"/>
<reference evidence="2 3" key="1">
    <citation type="submission" date="2024-04" db="EMBL/GenBank/DDBJ databases">
        <authorList>
            <person name="Fracassetti M."/>
        </authorList>
    </citation>
    <scope>NUCLEOTIDE SEQUENCE [LARGE SCALE GENOMIC DNA]</scope>
</reference>
<evidence type="ECO:0000313" key="3">
    <source>
        <dbReference type="Proteomes" id="UP001497516"/>
    </source>
</evidence>